<feature type="compositionally biased region" description="Basic residues" evidence="7">
    <location>
        <begin position="586"/>
        <end position="597"/>
    </location>
</feature>
<gene>
    <name evidence="9" type="ORF">BLNAU_11641</name>
</gene>
<evidence type="ECO:0000256" key="2">
    <source>
        <dbReference type="ARBA" id="ARBA00022448"/>
    </source>
</evidence>
<feature type="compositionally biased region" description="Polar residues" evidence="7">
    <location>
        <begin position="406"/>
        <end position="416"/>
    </location>
</feature>
<dbReference type="InterPro" id="IPR003445">
    <property type="entry name" value="Cat_transpt"/>
</dbReference>
<organism evidence="9 10">
    <name type="scientific">Blattamonas nauphoetae</name>
    <dbReference type="NCBI Taxonomy" id="2049346"/>
    <lineage>
        <taxon>Eukaryota</taxon>
        <taxon>Metamonada</taxon>
        <taxon>Preaxostyla</taxon>
        <taxon>Oxymonadida</taxon>
        <taxon>Blattamonas</taxon>
    </lineage>
</organism>
<feature type="transmembrane region" description="Helical" evidence="8">
    <location>
        <begin position="39"/>
        <end position="59"/>
    </location>
</feature>
<keyword evidence="6 8" id="KW-0472">Membrane</keyword>
<evidence type="ECO:0000256" key="3">
    <source>
        <dbReference type="ARBA" id="ARBA00022692"/>
    </source>
</evidence>
<keyword evidence="4 8" id="KW-1133">Transmembrane helix</keyword>
<accession>A0ABQ9XMR9</accession>
<evidence type="ECO:0000256" key="4">
    <source>
        <dbReference type="ARBA" id="ARBA00022989"/>
    </source>
</evidence>
<evidence type="ECO:0000256" key="7">
    <source>
        <dbReference type="SAM" id="MobiDB-lite"/>
    </source>
</evidence>
<keyword evidence="2" id="KW-0813">Transport</keyword>
<comment type="subcellular location">
    <subcellularLocation>
        <location evidence="1">Membrane</location>
        <topology evidence="1">Multi-pass membrane protein</topology>
    </subcellularLocation>
</comment>
<keyword evidence="10" id="KW-1185">Reference proteome</keyword>
<dbReference type="Pfam" id="PF02386">
    <property type="entry name" value="TrkH"/>
    <property type="match status" value="1"/>
</dbReference>
<evidence type="ECO:0000313" key="9">
    <source>
        <dbReference type="EMBL" id="KAK2953356.1"/>
    </source>
</evidence>
<reference evidence="9 10" key="1">
    <citation type="journal article" date="2022" name="bioRxiv">
        <title>Genomics of Preaxostyla Flagellates Illuminates Evolutionary Transitions and the Path Towards Mitochondrial Loss.</title>
        <authorList>
            <person name="Novak L.V.F."/>
            <person name="Treitli S.C."/>
            <person name="Pyrih J."/>
            <person name="Halakuc P."/>
            <person name="Pipaliya S.V."/>
            <person name="Vacek V."/>
            <person name="Brzon O."/>
            <person name="Soukal P."/>
            <person name="Eme L."/>
            <person name="Dacks J.B."/>
            <person name="Karnkowska A."/>
            <person name="Elias M."/>
            <person name="Hampl V."/>
        </authorList>
    </citation>
    <scope>NUCLEOTIDE SEQUENCE [LARGE SCALE GENOMIC DNA]</scope>
    <source>
        <strain evidence="9">NAU3</strain>
        <tissue evidence="9">Gut</tissue>
    </source>
</reference>
<feature type="compositionally biased region" description="Basic and acidic residues" evidence="7">
    <location>
        <begin position="598"/>
        <end position="612"/>
    </location>
</feature>
<feature type="transmembrane region" description="Helical" evidence="8">
    <location>
        <begin position="140"/>
        <end position="165"/>
    </location>
</feature>
<dbReference type="EMBL" id="JARBJD010000092">
    <property type="protein sequence ID" value="KAK2953356.1"/>
    <property type="molecule type" value="Genomic_DNA"/>
</dbReference>
<comment type="caution">
    <text evidence="9">The sequence shown here is derived from an EMBL/GenBank/DDBJ whole genome shotgun (WGS) entry which is preliminary data.</text>
</comment>
<evidence type="ECO:0000256" key="6">
    <source>
        <dbReference type="ARBA" id="ARBA00023136"/>
    </source>
</evidence>
<sequence length="725" mass="80326">MADDILTPATSTDTEEKKEIPLFVLSLEYQAMKTIVKAMLLDVSLWILVPTFFLSIYLVSVPSARDVVAQNMQTVWTRSASLSASGSYGSILWFSYELTVTAFMSSGQASGERGQELVISYVLHHSREIYTSLFGCVESIVLALAYLALVVLDSIALIFLTYPILRDAGSVSSRVMGLICQGISDRSCGFAFVPMTELRSGGLALLCLTKLVSIYPFTLTLHETALPVSGEEIEREERKEREEAVLADRVRRGDSELFSLNDRQTAFPLLSPIHSGMKKKVHRKITTGPLSYTGAETTLVTHPPSFFGTPTPTVTPLQTTVHSHSNMHLEATHHRGGHHPYLSPTAIHHHFEPSPQPNYVDSKRHHARTFYAARAARALSTSSTSNIFCPKVQPPVSSKPQRHPLPSSSFVATSTITPPPLPPSSSPHPDSRPSSLPSMLTLSPAPSPTFLSRHPVLLAIYRIFQDILAAQRDSTLLRDVSRLDSTSDRLTSLHLLFELSSAYANVGLSVGAFPPLNTAISLSAPLSVSAPLVLALVILLGKHREMSTTIDKSISVSSFDGAADEALKLLPWTDLREMKLTQAGRDRRRRKLSKRKDAKREGVDENEARNESEVVQVEAQVDQDEENHVLNPSGLPRFSELISEMAWSSCVWRGTIELQNVIPAENRVETMNCGGEMKTVVVNKMDTLYERLHTSKMVFDRRHVEQMIVRGLMWLMEKRMEETGH</sequence>
<feature type="compositionally biased region" description="Pro residues" evidence="7">
    <location>
        <begin position="417"/>
        <end position="426"/>
    </location>
</feature>
<dbReference type="InterPro" id="IPR051143">
    <property type="entry name" value="TrkH_K-transport"/>
</dbReference>
<name>A0ABQ9XMR9_9EUKA</name>
<dbReference type="PANTHER" id="PTHR31064:SF30">
    <property type="entry name" value="HIGH-AFFINITY POTASSIUM TRANSPORT PROTEIN-RELATED"/>
    <property type="match status" value="1"/>
</dbReference>
<proteinExistence type="predicted"/>
<evidence type="ECO:0000313" key="10">
    <source>
        <dbReference type="Proteomes" id="UP001281761"/>
    </source>
</evidence>
<evidence type="ECO:0000256" key="1">
    <source>
        <dbReference type="ARBA" id="ARBA00004141"/>
    </source>
</evidence>
<feature type="region of interest" description="Disordered" evidence="7">
    <location>
        <begin position="386"/>
        <end position="439"/>
    </location>
</feature>
<dbReference type="PANTHER" id="PTHR31064">
    <property type="entry name" value="POTASSIUM TRANSPORT PROTEIN DDB_G0292412-RELATED"/>
    <property type="match status" value="1"/>
</dbReference>
<evidence type="ECO:0000256" key="8">
    <source>
        <dbReference type="SAM" id="Phobius"/>
    </source>
</evidence>
<evidence type="ECO:0000256" key="5">
    <source>
        <dbReference type="ARBA" id="ARBA00023065"/>
    </source>
</evidence>
<keyword evidence="5" id="KW-0406">Ion transport</keyword>
<feature type="region of interest" description="Disordered" evidence="7">
    <location>
        <begin position="583"/>
        <end position="615"/>
    </location>
</feature>
<dbReference type="Proteomes" id="UP001281761">
    <property type="component" value="Unassembled WGS sequence"/>
</dbReference>
<protein>
    <submittedName>
        <fullName evidence="9">K+ Transporter</fullName>
    </submittedName>
</protein>
<keyword evidence="3 8" id="KW-0812">Transmembrane</keyword>